<name>A0A9D2EAP8_9MICO</name>
<accession>A0A9D2EAP8</accession>
<dbReference type="AlphaFoldDB" id="A0A9D2EAP8"/>
<reference evidence="2" key="2">
    <citation type="submission" date="2021-04" db="EMBL/GenBank/DDBJ databases">
        <authorList>
            <person name="Gilroy R."/>
        </authorList>
    </citation>
    <scope>NUCLEOTIDE SEQUENCE</scope>
    <source>
        <strain evidence="2">ChiGjej4B4-7305</strain>
    </source>
</reference>
<dbReference type="Proteomes" id="UP000824037">
    <property type="component" value="Unassembled WGS sequence"/>
</dbReference>
<evidence type="ECO:0000313" key="2">
    <source>
        <dbReference type="EMBL" id="HIZ34169.1"/>
    </source>
</evidence>
<reference evidence="2" key="1">
    <citation type="journal article" date="2021" name="PeerJ">
        <title>Extensive microbial diversity within the chicken gut microbiome revealed by metagenomics and culture.</title>
        <authorList>
            <person name="Gilroy R."/>
            <person name="Ravi A."/>
            <person name="Getino M."/>
            <person name="Pursley I."/>
            <person name="Horton D.L."/>
            <person name="Alikhan N.F."/>
            <person name="Baker D."/>
            <person name="Gharbi K."/>
            <person name="Hall N."/>
            <person name="Watson M."/>
            <person name="Adriaenssens E.M."/>
            <person name="Foster-Nyarko E."/>
            <person name="Jarju S."/>
            <person name="Secka A."/>
            <person name="Antonio M."/>
            <person name="Oren A."/>
            <person name="Chaudhuri R.R."/>
            <person name="La Ragione R."/>
            <person name="Hildebrand F."/>
            <person name="Pallen M.J."/>
        </authorList>
    </citation>
    <scope>NUCLEOTIDE SEQUENCE</scope>
    <source>
        <strain evidence="2">ChiGjej4B4-7305</strain>
    </source>
</reference>
<feature type="region of interest" description="Disordered" evidence="1">
    <location>
        <begin position="1"/>
        <end position="29"/>
    </location>
</feature>
<sequence length="141" mass="15616">MSTDWAQQRTEAAREHERRLEQRRRGQSERARALLRTFVAAARAADLPTEPLVVQGYGNRGRARTRLRGWYLRVDRTSAVTPDGSFYLLTAPLTPLERLRGLTPEPSEPPLVLGAGGKDGDSIDLADALTRLLPGWDAATP</sequence>
<feature type="compositionally biased region" description="Low complexity" evidence="1">
    <location>
        <begin position="1"/>
        <end position="10"/>
    </location>
</feature>
<gene>
    <name evidence="2" type="ORF">H9815_00185</name>
</gene>
<organism evidence="2 3">
    <name type="scientific">Candidatus Ruania gallistercoris</name>
    <dbReference type="NCBI Taxonomy" id="2838746"/>
    <lineage>
        <taxon>Bacteria</taxon>
        <taxon>Bacillati</taxon>
        <taxon>Actinomycetota</taxon>
        <taxon>Actinomycetes</taxon>
        <taxon>Micrococcales</taxon>
        <taxon>Ruaniaceae</taxon>
        <taxon>Ruania</taxon>
    </lineage>
</organism>
<feature type="compositionally biased region" description="Basic and acidic residues" evidence="1">
    <location>
        <begin position="11"/>
        <end position="29"/>
    </location>
</feature>
<proteinExistence type="predicted"/>
<comment type="caution">
    <text evidence="2">The sequence shown here is derived from an EMBL/GenBank/DDBJ whole genome shotgun (WGS) entry which is preliminary data.</text>
</comment>
<evidence type="ECO:0000313" key="3">
    <source>
        <dbReference type="Proteomes" id="UP000824037"/>
    </source>
</evidence>
<evidence type="ECO:0000256" key="1">
    <source>
        <dbReference type="SAM" id="MobiDB-lite"/>
    </source>
</evidence>
<dbReference type="EMBL" id="DXBY01000006">
    <property type="protein sequence ID" value="HIZ34169.1"/>
    <property type="molecule type" value="Genomic_DNA"/>
</dbReference>
<protein>
    <submittedName>
        <fullName evidence="2">Uncharacterized protein</fullName>
    </submittedName>
</protein>